<reference evidence="2" key="1">
    <citation type="submission" date="2020-01" db="EMBL/GenBank/DDBJ databases">
        <authorList>
            <consortium name="DOE Joint Genome Institute"/>
            <person name="Haridas S."/>
            <person name="Albert R."/>
            <person name="Binder M."/>
            <person name="Bloem J."/>
            <person name="Labutti K."/>
            <person name="Salamov A."/>
            <person name="Andreopoulos B."/>
            <person name="Baker S.E."/>
            <person name="Barry K."/>
            <person name="Bills G."/>
            <person name="Bluhm B.H."/>
            <person name="Cannon C."/>
            <person name="Castanera R."/>
            <person name="Culley D.E."/>
            <person name="Daum C."/>
            <person name="Ezra D."/>
            <person name="Gonzalez J.B."/>
            <person name="Henrissat B."/>
            <person name="Kuo A."/>
            <person name="Liang C."/>
            <person name="Lipzen A."/>
            <person name="Lutzoni F."/>
            <person name="Magnuson J."/>
            <person name="Mondo S."/>
            <person name="Nolan M."/>
            <person name="Ohm R."/>
            <person name="Pangilinan J."/>
            <person name="Park H.-J."/>
            <person name="Ramirez L."/>
            <person name="Alfaro M."/>
            <person name="Sun H."/>
            <person name="Tritt A."/>
            <person name="Yoshinaga Y."/>
            <person name="Zwiers L.-H."/>
            <person name="Turgeon B.G."/>
            <person name="Goodwin S.B."/>
            <person name="Spatafora J.W."/>
            <person name="Crous P.W."/>
            <person name="Grigoriev I.V."/>
        </authorList>
    </citation>
    <scope>NUCLEOTIDE SEQUENCE</scope>
    <source>
        <strain evidence="2">P77</strain>
    </source>
</reference>
<name>A0A6A5K8Q1_9PLEO</name>
<evidence type="ECO:0000313" key="3">
    <source>
        <dbReference type="Proteomes" id="UP000800040"/>
    </source>
</evidence>
<proteinExistence type="predicted"/>
<keyword evidence="3" id="KW-1185">Reference proteome</keyword>
<dbReference type="Proteomes" id="UP000800040">
    <property type="component" value="Unassembled WGS sequence"/>
</dbReference>
<feature type="region of interest" description="Disordered" evidence="1">
    <location>
        <begin position="39"/>
        <end position="69"/>
    </location>
</feature>
<dbReference type="EMBL" id="ML975339">
    <property type="protein sequence ID" value="KAF1832406.1"/>
    <property type="molecule type" value="Genomic_DNA"/>
</dbReference>
<feature type="compositionally biased region" description="Polar residues" evidence="1">
    <location>
        <begin position="47"/>
        <end position="64"/>
    </location>
</feature>
<organism evidence="2 3">
    <name type="scientific">Decorospora gaudefroyi</name>
    <dbReference type="NCBI Taxonomy" id="184978"/>
    <lineage>
        <taxon>Eukaryota</taxon>
        <taxon>Fungi</taxon>
        <taxon>Dikarya</taxon>
        <taxon>Ascomycota</taxon>
        <taxon>Pezizomycotina</taxon>
        <taxon>Dothideomycetes</taxon>
        <taxon>Pleosporomycetidae</taxon>
        <taxon>Pleosporales</taxon>
        <taxon>Pleosporineae</taxon>
        <taxon>Pleosporaceae</taxon>
        <taxon>Decorospora</taxon>
    </lineage>
</organism>
<sequence length="363" mass="41687">MIYTSTNHTNAADYATQIYGLRARTEEADLLPYWAFNQQQQEHHPPSKTSQSHYANGNTVQAAHTEQRTRVRKTWWRTSSPDYEASSTDEAMRRLFTNLVIARPEPSSVGLGQQGQHVKPIDLRERGQHAKLLDVRNQGQHVNPIDIREQGHQVKPMDFRNQGHQLKLMEIRQQQQGHHVEHMDLRKQGNQFKPMDVREQSHYINRIDLTKQADDLKLIWKRKQELLQHPPHTRTQDNPLLSPTPRAPLHQELRCSRSAVLNKTANPYFNPSPNQNFRFQLPPRPANPKAKWPPGVYAYVDGPPPGLDTRPGQYPAHVHYKAAMETPVIPCVGCNLMWGPESGMHLRGCPGPQRSKCWIGIGY</sequence>
<accession>A0A6A5K8Q1</accession>
<evidence type="ECO:0000313" key="2">
    <source>
        <dbReference type="EMBL" id="KAF1832406.1"/>
    </source>
</evidence>
<dbReference type="OrthoDB" id="6119425at2759"/>
<protein>
    <submittedName>
        <fullName evidence="2">Uncharacterized protein</fullName>
    </submittedName>
</protein>
<gene>
    <name evidence="2" type="ORF">BDW02DRAFT_581246</name>
</gene>
<dbReference type="AlphaFoldDB" id="A0A6A5K8Q1"/>
<evidence type="ECO:0000256" key="1">
    <source>
        <dbReference type="SAM" id="MobiDB-lite"/>
    </source>
</evidence>